<organism evidence="1 2">
    <name type="scientific">Hapsidospora chrysogenum (strain ATCC 11550 / CBS 779.69 / DSM 880 / IAM 14645 / JCM 23072 / IMI 49137)</name>
    <name type="common">Acremonium chrysogenum</name>
    <dbReference type="NCBI Taxonomy" id="857340"/>
    <lineage>
        <taxon>Eukaryota</taxon>
        <taxon>Fungi</taxon>
        <taxon>Dikarya</taxon>
        <taxon>Ascomycota</taxon>
        <taxon>Pezizomycotina</taxon>
        <taxon>Sordariomycetes</taxon>
        <taxon>Hypocreomycetidae</taxon>
        <taxon>Hypocreales</taxon>
        <taxon>Bionectriaceae</taxon>
        <taxon>Hapsidospora</taxon>
    </lineage>
</organism>
<name>A0A086SWU8_HAPC1</name>
<reference evidence="2" key="1">
    <citation type="journal article" date="2014" name="Genome Announc.">
        <title>Genome sequence and annotation of Acremonium chrysogenum, producer of the beta-lactam antibiotic cephalosporin C.</title>
        <authorList>
            <person name="Terfehr D."/>
            <person name="Dahlmann T.A."/>
            <person name="Specht T."/>
            <person name="Zadra I."/>
            <person name="Kuernsteiner H."/>
            <person name="Kueck U."/>
        </authorList>
    </citation>
    <scope>NUCLEOTIDE SEQUENCE [LARGE SCALE GENOMIC DNA]</scope>
    <source>
        <strain evidence="2">ATCC 11550 / CBS 779.69 / DSM 880 / IAM 14645 / JCM 23072 / IMI 49137</strain>
    </source>
</reference>
<comment type="caution">
    <text evidence="1">The sequence shown here is derived from an EMBL/GenBank/DDBJ whole genome shotgun (WGS) entry which is preliminary data.</text>
</comment>
<dbReference type="HOGENOM" id="CLU_841888_0_0_1"/>
<protein>
    <submittedName>
        <fullName evidence="1">Uncharacterized protein</fullName>
    </submittedName>
</protein>
<accession>A0A086SWU8</accession>
<gene>
    <name evidence="1" type="ORF">ACRE_077120</name>
</gene>
<dbReference type="Proteomes" id="UP000029964">
    <property type="component" value="Unassembled WGS sequence"/>
</dbReference>
<sequence>MAALQRTCRALQGQLQGLSPIVKEYVEHWMTCDRGPSVPPPEVPINGDLRGWMSELRDGLLVVQSHIDGFAHGGPYSPPTPTHVFHTFNEASGSRIRAFNDTLASCDAELDGLRDTMAEFLPIIRWYVCCFDCYPQSPNSARRPDLTMLSDYGEFRTQHMNLVSNPEPMTYRNSADSAIAILREALYTVRDEIQNIVDMLVTMRTVDDSPPIPSEVPAIIRRLNKLREALMLILTNNASEWLESDLCDQRRILTYTAFVALSPETLRDGAEALAEIRRELDVDGAYGRAAAGVSREMVYRHQLALLMEGGQMEELQSVPDGLESLLLSGS</sequence>
<dbReference type="OrthoDB" id="5294021at2759"/>
<evidence type="ECO:0000313" key="2">
    <source>
        <dbReference type="Proteomes" id="UP000029964"/>
    </source>
</evidence>
<dbReference type="AlphaFoldDB" id="A0A086SWU8"/>
<proteinExistence type="predicted"/>
<evidence type="ECO:0000313" key="1">
    <source>
        <dbReference type="EMBL" id="KFH41580.1"/>
    </source>
</evidence>
<keyword evidence="2" id="KW-1185">Reference proteome</keyword>
<dbReference type="EMBL" id="JPKY01000123">
    <property type="protein sequence ID" value="KFH41580.1"/>
    <property type="molecule type" value="Genomic_DNA"/>
</dbReference>